<proteinExistence type="predicted"/>
<comment type="caution">
    <text evidence="1">The sequence shown here is derived from an EMBL/GenBank/DDBJ whole genome shotgun (WGS) entry which is preliminary data.</text>
</comment>
<sequence length="75" mass="8958">MKKTKGESMNLSQQEIEEIMKAIEPKIKKSLYQTDKENREDLEQELREAVLRKLRDNKLEEVPGFFEMMEGGERR</sequence>
<dbReference type="AlphaFoldDB" id="A0A5D4SIX6"/>
<evidence type="ECO:0000313" key="1">
    <source>
        <dbReference type="EMBL" id="TYS62058.1"/>
    </source>
</evidence>
<protein>
    <submittedName>
        <fullName evidence="1">Uncharacterized protein</fullName>
    </submittedName>
</protein>
<name>A0A5D4SIX6_9BACI</name>
<organism evidence="1 2">
    <name type="scientific">Bacillus infantis</name>
    <dbReference type="NCBI Taxonomy" id="324767"/>
    <lineage>
        <taxon>Bacteria</taxon>
        <taxon>Bacillati</taxon>
        <taxon>Bacillota</taxon>
        <taxon>Bacilli</taxon>
        <taxon>Bacillales</taxon>
        <taxon>Bacillaceae</taxon>
        <taxon>Bacillus</taxon>
    </lineage>
</organism>
<dbReference type="Proteomes" id="UP000323732">
    <property type="component" value="Unassembled WGS sequence"/>
</dbReference>
<gene>
    <name evidence="1" type="ORF">FZD47_18430</name>
</gene>
<evidence type="ECO:0000313" key="2">
    <source>
        <dbReference type="Proteomes" id="UP000323732"/>
    </source>
</evidence>
<reference evidence="1 2" key="1">
    <citation type="submission" date="2019-08" db="EMBL/GenBank/DDBJ databases">
        <title>Bacillus genomes from the desert of Cuatro Cienegas, Coahuila.</title>
        <authorList>
            <person name="Olmedo-Alvarez G."/>
        </authorList>
    </citation>
    <scope>NUCLEOTIDE SEQUENCE [LARGE SCALE GENOMIC DNA]</scope>
    <source>
        <strain evidence="1 2">CH37_1T</strain>
    </source>
</reference>
<dbReference type="EMBL" id="VTES01000005">
    <property type="protein sequence ID" value="TYS62058.1"/>
    <property type="molecule type" value="Genomic_DNA"/>
</dbReference>
<accession>A0A5D4SIX6</accession>